<proteinExistence type="predicted"/>
<dbReference type="EMBL" id="BAABFA010000001">
    <property type="protein sequence ID" value="GAA4459704.1"/>
    <property type="molecule type" value="Genomic_DNA"/>
</dbReference>
<keyword evidence="3" id="KW-1185">Reference proteome</keyword>
<gene>
    <name evidence="2" type="ORF">GCM10023093_01170</name>
</gene>
<protein>
    <submittedName>
        <fullName evidence="2">Uncharacterized protein</fullName>
    </submittedName>
</protein>
<dbReference type="Proteomes" id="UP001500067">
    <property type="component" value="Unassembled WGS sequence"/>
</dbReference>
<keyword evidence="1" id="KW-0732">Signal</keyword>
<reference evidence="3" key="1">
    <citation type="journal article" date="2019" name="Int. J. Syst. Evol. Microbiol.">
        <title>The Global Catalogue of Microorganisms (GCM) 10K type strain sequencing project: providing services to taxonomists for standard genome sequencing and annotation.</title>
        <authorList>
            <consortium name="The Broad Institute Genomics Platform"/>
            <consortium name="The Broad Institute Genome Sequencing Center for Infectious Disease"/>
            <person name="Wu L."/>
            <person name="Ma J."/>
        </authorList>
    </citation>
    <scope>NUCLEOTIDE SEQUENCE [LARGE SCALE GENOMIC DNA]</scope>
    <source>
        <strain evidence="3">JCM 32105</strain>
    </source>
</reference>
<feature type="chain" id="PRO_5046415013" evidence="1">
    <location>
        <begin position="22"/>
        <end position="254"/>
    </location>
</feature>
<evidence type="ECO:0000313" key="3">
    <source>
        <dbReference type="Proteomes" id="UP001500067"/>
    </source>
</evidence>
<name>A0ABP8N1I0_9BACT</name>
<evidence type="ECO:0000256" key="1">
    <source>
        <dbReference type="SAM" id="SignalP"/>
    </source>
</evidence>
<feature type="signal peptide" evidence="1">
    <location>
        <begin position="1"/>
        <end position="21"/>
    </location>
</feature>
<accession>A0ABP8N1I0</accession>
<comment type="caution">
    <text evidence="2">The sequence shown here is derived from an EMBL/GenBank/DDBJ whole genome shotgun (WGS) entry which is preliminary data.</text>
</comment>
<evidence type="ECO:0000313" key="2">
    <source>
        <dbReference type="EMBL" id="GAA4459704.1"/>
    </source>
</evidence>
<organism evidence="2 3">
    <name type="scientific">Nemorincola caseinilytica</name>
    <dbReference type="NCBI Taxonomy" id="2054315"/>
    <lineage>
        <taxon>Bacteria</taxon>
        <taxon>Pseudomonadati</taxon>
        <taxon>Bacteroidota</taxon>
        <taxon>Chitinophagia</taxon>
        <taxon>Chitinophagales</taxon>
        <taxon>Chitinophagaceae</taxon>
        <taxon>Nemorincola</taxon>
    </lineage>
</organism>
<dbReference type="RefSeq" id="WP_345076918.1">
    <property type="nucleotide sequence ID" value="NZ_BAABFA010000001.1"/>
</dbReference>
<sequence>MTKIFVPVFAAALLTIGTLNAQTPKGKPAPAVKKETAPVNKVPVPVARPVVPVTKPAPSVVKPAVPVAKPAVAAPAPAPKPVPVPAAKPVATPKPVPVPAVKPVPVPAKPVAAKPAAPAKKAPATISKAPVKKAAVAKKAATKKPKASPVTEDEIMPSRVAPRSRYSDDEPVRRVEEKRIVIREEMESDNEHEEKPCCAKKASCKSYTDGCAQECCRGRYSKRRYDKYNYLMNYYKEKNDEFRKAHSKGECGHH</sequence>